<keyword evidence="1" id="KW-0732">Signal</keyword>
<feature type="chain" id="PRO_5020266668" evidence="1">
    <location>
        <begin position="21"/>
        <end position="95"/>
    </location>
</feature>
<dbReference type="EMBL" id="SHKP01000004">
    <property type="protein sequence ID" value="RZU03069.1"/>
    <property type="molecule type" value="Genomic_DNA"/>
</dbReference>
<gene>
    <name evidence="2" type="ORF">EV670_1102</name>
</gene>
<keyword evidence="3" id="KW-1185">Reference proteome</keyword>
<dbReference type="RefSeq" id="WP_130430777.1">
    <property type="nucleotide sequence ID" value="NZ_SHKP01000004.1"/>
</dbReference>
<protein>
    <submittedName>
        <fullName evidence="2">Copper binding protein CusF</fullName>
    </submittedName>
</protein>
<evidence type="ECO:0000256" key="1">
    <source>
        <dbReference type="SAM" id="SignalP"/>
    </source>
</evidence>
<organism evidence="2 3">
    <name type="scientific">Rivibacter subsaxonicus</name>
    <dbReference type="NCBI Taxonomy" id="457575"/>
    <lineage>
        <taxon>Bacteria</taxon>
        <taxon>Pseudomonadati</taxon>
        <taxon>Pseudomonadota</taxon>
        <taxon>Betaproteobacteria</taxon>
        <taxon>Burkholderiales</taxon>
        <taxon>Rivibacter</taxon>
    </lineage>
</organism>
<dbReference type="Proteomes" id="UP000293671">
    <property type="component" value="Unassembled WGS sequence"/>
</dbReference>
<comment type="caution">
    <text evidence="2">The sequence shown here is derived from an EMBL/GenBank/DDBJ whole genome shotgun (WGS) entry which is preliminary data.</text>
</comment>
<dbReference type="Gene3D" id="2.40.50.320">
    <property type="entry name" value="Copper binding periplasmic protein CusF"/>
    <property type="match status" value="1"/>
</dbReference>
<evidence type="ECO:0000313" key="2">
    <source>
        <dbReference type="EMBL" id="RZU03069.1"/>
    </source>
</evidence>
<accession>A0A4Q7W2U4</accession>
<feature type="signal peptide" evidence="1">
    <location>
        <begin position="1"/>
        <end position="20"/>
    </location>
</feature>
<evidence type="ECO:0000313" key="3">
    <source>
        <dbReference type="Proteomes" id="UP000293671"/>
    </source>
</evidence>
<dbReference type="AlphaFoldDB" id="A0A4Q7W2U4"/>
<dbReference type="InterPro" id="IPR021647">
    <property type="entry name" value="CusF_Ec"/>
</dbReference>
<dbReference type="Pfam" id="PF11604">
    <property type="entry name" value="CusF_Ec"/>
    <property type="match status" value="1"/>
</dbReference>
<dbReference type="OrthoDB" id="9180744at2"/>
<dbReference type="InterPro" id="IPR042230">
    <property type="entry name" value="CusF_sf"/>
</dbReference>
<proteinExistence type="predicted"/>
<name>A0A4Q7W2U4_9BURK</name>
<reference evidence="2 3" key="1">
    <citation type="submission" date="2019-02" db="EMBL/GenBank/DDBJ databases">
        <title>Genomic Encyclopedia of Type Strains, Phase IV (KMG-IV): sequencing the most valuable type-strain genomes for metagenomic binning, comparative biology and taxonomic classification.</title>
        <authorList>
            <person name="Goeker M."/>
        </authorList>
    </citation>
    <scope>NUCLEOTIDE SEQUENCE [LARGE SCALE GENOMIC DNA]</scope>
    <source>
        <strain evidence="2 3">DSM 19570</strain>
    </source>
</reference>
<sequence>MMKLLLVALATSFWTLIASAASHLSDGEIRKVDKEALKLTIRHGEIRNLEMPPMTMVFQVRDAALLDGVKAGDKIRFRAEKSAGGFVVTEIEVAR</sequence>